<proteinExistence type="predicted"/>
<reference evidence="1 2" key="1">
    <citation type="journal article" date="2015" name="Proc. Natl. Acad. Sci. U.S.A.">
        <title>The resurrection genome of Boea hygrometrica: A blueprint for survival of dehydration.</title>
        <authorList>
            <person name="Xiao L."/>
            <person name="Yang G."/>
            <person name="Zhang L."/>
            <person name="Yang X."/>
            <person name="Zhao S."/>
            <person name="Ji Z."/>
            <person name="Zhou Q."/>
            <person name="Hu M."/>
            <person name="Wang Y."/>
            <person name="Chen M."/>
            <person name="Xu Y."/>
            <person name="Jin H."/>
            <person name="Xiao X."/>
            <person name="Hu G."/>
            <person name="Bao F."/>
            <person name="Hu Y."/>
            <person name="Wan P."/>
            <person name="Li L."/>
            <person name="Deng X."/>
            <person name="Kuang T."/>
            <person name="Xiang C."/>
            <person name="Zhu J.K."/>
            <person name="Oliver M.J."/>
            <person name="He Y."/>
        </authorList>
    </citation>
    <scope>NUCLEOTIDE SEQUENCE [LARGE SCALE GENOMIC DNA]</scope>
    <source>
        <strain evidence="2">cv. XS01</strain>
    </source>
</reference>
<dbReference type="InterPro" id="IPR006461">
    <property type="entry name" value="PLAC_motif_containing"/>
</dbReference>
<dbReference type="OrthoDB" id="1045822at2759"/>
<organism evidence="1 2">
    <name type="scientific">Dorcoceras hygrometricum</name>
    <dbReference type="NCBI Taxonomy" id="472368"/>
    <lineage>
        <taxon>Eukaryota</taxon>
        <taxon>Viridiplantae</taxon>
        <taxon>Streptophyta</taxon>
        <taxon>Embryophyta</taxon>
        <taxon>Tracheophyta</taxon>
        <taxon>Spermatophyta</taxon>
        <taxon>Magnoliopsida</taxon>
        <taxon>eudicotyledons</taxon>
        <taxon>Gunneridae</taxon>
        <taxon>Pentapetalae</taxon>
        <taxon>asterids</taxon>
        <taxon>lamiids</taxon>
        <taxon>Lamiales</taxon>
        <taxon>Gesneriaceae</taxon>
        <taxon>Didymocarpoideae</taxon>
        <taxon>Trichosporeae</taxon>
        <taxon>Loxocarpinae</taxon>
        <taxon>Dorcoceras</taxon>
    </lineage>
</organism>
<dbReference type="Pfam" id="PF04749">
    <property type="entry name" value="PLAC8"/>
    <property type="match status" value="1"/>
</dbReference>
<gene>
    <name evidence="1" type="ORF">F511_25980</name>
</gene>
<evidence type="ECO:0000313" key="2">
    <source>
        <dbReference type="Proteomes" id="UP000250235"/>
    </source>
</evidence>
<dbReference type="Proteomes" id="UP000250235">
    <property type="component" value="Unassembled WGS sequence"/>
</dbReference>
<dbReference type="PANTHER" id="PTHR15907">
    <property type="entry name" value="DUF614 FAMILY PROTEIN-RELATED"/>
    <property type="match status" value="1"/>
</dbReference>
<keyword evidence="2" id="KW-1185">Reference proteome</keyword>
<name>A0A2Z7CGB7_9LAMI</name>
<evidence type="ECO:0000313" key="1">
    <source>
        <dbReference type="EMBL" id="KZV43418.1"/>
    </source>
</evidence>
<dbReference type="EMBL" id="KQ998119">
    <property type="protein sequence ID" value="KZV43418.1"/>
    <property type="molecule type" value="Genomic_DNA"/>
</dbReference>
<sequence length="180" mass="19985">NIMQLHVQRSFECEYPFQEGFHGPAKEPWSTGIFECAQDRESCLMGLFCPCVLFGRNVEQVTECTWIAPCVCHAVFVEGGIALAAATAALHGCIGPATAGCICEVLFSGWMMSGLCTGTVRESLEDTYHLERWPCDACLVHSYLHWCAICQEHRELKACLRDDVKIPMTIVNPPPVQKMS</sequence>
<protein>
    <submittedName>
        <fullName evidence="1">Cell number regulator 6</fullName>
    </submittedName>
</protein>
<accession>A0A2Z7CGB7</accession>
<dbReference type="AlphaFoldDB" id="A0A2Z7CGB7"/>
<feature type="non-terminal residue" evidence="1">
    <location>
        <position position="1"/>
    </location>
</feature>
<dbReference type="NCBIfam" id="TIGR01571">
    <property type="entry name" value="A_thal_Cys_rich"/>
    <property type="match status" value="1"/>
</dbReference>